<protein>
    <submittedName>
        <fullName evidence="2">Uncharacterized protein</fullName>
    </submittedName>
</protein>
<feature type="coiled-coil region" evidence="1">
    <location>
        <begin position="92"/>
        <end position="119"/>
    </location>
</feature>
<accession>A0A0L7M8R4</accession>
<dbReference type="AlphaFoldDB" id="A0A0L7M8R4"/>
<evidence type="ECO:0000313" key="2">
    <source>
        <dbReference type="EMBL" id="KOB89206.1"/>
    </source>
</evidence>
<organism evidence="2 3">
    <name type="scientific">Plasmodium falciparum (isolate Dd2)</name>
    <dbReference type="NCBI Taxonomy" id="57267"/>
    <lineage>
        <taxon>Eukaryota</taxon>
        <taxon>Sar</taxon>
        <taxon>Alveolata</taxon>
        <taxon>Apicomplexa</taxon>
        <taxon>Aconoidasida</taxon>
        <taxon>Haemosporida</taxon>
        <taxon>Plasmodiidae</taxon>
        <taxon>Plasmodium</taxon>
        <taxon>Plasmodium (Laverania)</taxon>
    </lineage>
</organism>
<proteinExistence type="predicted"/>
<evidence type="ECO:0000313" key="3">
    <source>
        <dbReference type="Proteomes" id="UP000054282"/>
    </source>
</evidence>
<gene>
    <name evidence="2" type="ORF">PFDG_04756</name>
</gene>
<dbReference type="Proteomes" id="UP000054282">
    <property type="component" value="Unassembled WGS sequence"/>
</dbReference>
<reference evidence="3" key="2">
    <citation type="submission" date="2006-09" db="EMBL/GenBank/DDBJ databases">
        <title>The genome sequence of Plasmodium falciparum Dd2.</title>
        <authorList>
            <consortium name="The Broad Institute Genome Sequencing Platform"/>
            <person name="Birren B."/>
            <person name="Lander E."/>
            <person name="Galagan J."/>
            <person name="Nusbaum C."/>
            <person name="Devon K."/>
            <person name="Henn M."/>
            <person name="Jaffe D."/>
            <person name="Butler J."/>
            <person name="Alvarez P."/>
            <person name="Gnerre S."/>
            <person name="Grabherr M."/>
            <person name="Kleber M."/>
            <person name="Mauceli E."/>
            <person name="Brockman W."/>
            <person name="MacCallum I.A."/>
            <person name="Rounsley S."/>
            <person name="Young S."/>
            <person name="LaButti K."/>
            <person name="Pushparaj V."/>
            <person name="DeCaprio D."/>
            <person name="Crawford M."/>
            <person name="Koehrsen M."/>
            <person name="Engels R."/>
            <person name="Montgomery P."/>
            <person name="Pearson M."/>
            <person name="Howarth C."/>
            <person name="Larson L."/>
            <person name="Luoma S."/>
            <person name="White J."/>
            <person name="Kodira C."/>
            <person name="Zeng Q."/>
            <person name="O'Leary S."/>
            <person name="Yandava C."/>
            <person name="Alvarado L."/>
            <person name="Wirth D."/>
            <person name="Volkman S."/>
            <person name="Hartl D."/>
        </authorList>
    </citation>
    <scope>NUCLEOTIDE SEQUENCE [LARGE SCALE GENOMIC DNA]</scope>
</reference>
<reference evidence="3" key="1">
    <citation type="submission" date="2006-09" db="EMBL/GenBank/DDBJ databases">
        <title>Annotation of Plasmodium falciparum Dd2.</title>
        <authorList>
            <consortium name="The Broad Institute Genome Sequencing Platform"/>
            <person name="Volkman S.K."/>
            <person name="Neafsey D.E."/>
            <person name="Dash A.P."/>
            <person name="Chitnis C.E."/>
            <person name="Hartl D.L."/>
            <person name="Young S.K."/>
            <person name="Zeng Q."/>
            <person name="Koehrsen M."/>
            <person name="Alvarado L."/>
            <person name="Berlin A."/>
            <person name="Borenstein D."/>
            <person name="Chapman S.B."/>
            <person name="Chen Z."/>
            <person name="Engels R."/>
            <person name="Freedman E."/>
            <person name="Gellesch M."/>
            <person name="Goldberg J."/>
            <person name="Griggs A."/>
            <person name="Gujja S."/>
            <person name="Heilman E.R."/>
            <person name="Heiman D.I."/>
            <person name="Howarth C."/>
            <person name="Jen D."/>
            <person name="Larson L."/>
            <person name="Mehta T."/>
            <person name="Neiman D."/>
            <person name="Park D."/>
            <person name="Pearson M."/>
            <person name="Roberts A."/>
            <person name="Saif S."/>
            <person name="Shea T."/>
            <person name="Shenoy N."/>
            <person name="Sisk P."/>
            <person name="Stolte C."/>
            <person name="Sykes S."/>
            <person name="Walk T."/>
            <person name="White J."/>
            <person name="Yandava C."/>
            <person name="Haas B."/>
            <person name="Henn M.R."/>
            <person name="Nusbaum C."/>
            <person name="Birren B."/>
        </authorList>
    </citation>
    <scope>NUCLEOTIDE SEQUENCE [LARGE SCALE GENOMIC DNA]</scope>
</reference>
<evidence type="ECO:0000256" key="1">
    <source>
        <dbReference type="SAM" id="Coils"/>
    </source>
</evidence>
<dbReference type="EMBL" id="GG702012">
    <property type="protein sequence ID" value="KOB89206.1"/>
    <property type="molecule type" value="Genomic_DNA"/>
</dbReference>
<name>A0A0L7M8R4_PLAF4</name>
<keyword evidence="1" id="KW-0175">Coiled coil</keyword>
<dbReference type="KEGG" id="pfd:PFDG_04756"/>
<sequence>MIRDEELIKYDIVIPSYAVVEVNFRKIVNKHKQPCEYCGRLYLPNNLDIHKKYFCGPISDRTEKLKKRNTKNKDPPLAPLNQLVETFALAPRNVLLEIMANSKKELEDEKKKNIEISNKSLTLNIPMKNHGKKNNQLTQRSAQKDSNIGVIVLSSDS</sequence>